<dbReference type="Gene3D" id="3.30.230.10">
    <property type="match status" value="1"/>
</dbReference>
<sequence length="120" mass="13293">MPAQLAVIIHICSTKVPYASAGKEAIAEIPEIEEEMKLALRDAARKLRLYLSRKERELELLNKYVSLAKYVDEIAVSLSAITNVERSKIAASLYKLIENKLGTTAEEIAKYVASIAGNKE</sequence>
<keyword evidence="3" id="KW-1185">Reference proteome</keyword>
<dbReference type="EC" id="5.99.1.3" evidence="2"/>
<dbReference type="Proteomes" id="UP000002654">
    <property type="component" value="Chromosome"/>
</dbReference>
<evidence type="ECO:0000259" key="1">
    <source>
        <dbReference type="Pfam" id="PF09239"/>
    </source>
</evidence>
<evidence type="ECO:0000313" key="3">
    <source>
        <dbReference type="Proteomes" id="UP000002654"/>
    </source>
</evidence>
<accession>G4RPA5</accession>
<reference evidence="2 3" key="1">
    <citation type="journal article" date="2011" name="PLoS ONE">
        <title>The complete genome sequence of Thermoproteus tenax: a physiologically versatile member of the Crenarchaeota.</title>
        <authorList>
            <person name="Siebers B."/>
            <person name="Zaparty M."/>
            <person name="Raddatz G."/>
            <person name="Tjaden B."/>
            <person name="Albers S.V."/>
            <person name="Bell S.D."/>
            <person name="Blombach F."/>
            <person name="Kletzin A."/>
            <person name="Kyrpides N."/>
            <person name="Lanz C."/>
            <person name="Plagens A."/>
            <person name="Rampp M."/>
            <person name="Rosinus A."/>
            <person name="von Jan M."/>
            <person name="Makarova K.S."/>
            <person name="Klenk H.P."/>
            <person name="Schuster S.C."/>
            <person name="Hensel R."/>
        </authorList>
    </citation>
    <scope>NUCLEOTIDE SEQUENCE [LARGE SCALE GENOMIC DNA]</scope>
    <source>
        <strain evidence="3">ATCC 35583 / DSM 2078 / JCM 9277 / NBRC 100435 / Kra 1</strain>
    </source>
</reference>
<dbReference type="KEGG" id="ttn:TTX_0745"/>
<gene>
    <name evidence="2" type="primary">top6B</name>
    <name evidence="2" type="ordered locus">TTX_0745</name>
</gene>
<dbReference type="HOGENOM" id="CLU_2044538_0_0_2"/>
<dbReference type="InterPro" id="IPR020568">
    <property type="entry name" value="Ribosomal_Su5_D2-typ_SF"/>
</dbReference>
<dbReference type="AlphaFoldDB" id="G4RPA5"/>
<dbReference type="eggNOG" id="arCOG01165">
    <property type="taxonomic scope" value="Archaea"/>
</dbReference>
<name>G4RPA5_THETK</name>
<dbReference type="PaxDb" id="768679-TTX_0745"/>
<dbReference type="PATRIC" id="fig|768679.9.peg.755"/>
<dbReference type="GO" id="GO:0006265">
    <property type="term" value="P:DNA topological change"/>
    <property type="evidence" value="ECO:0007669"/>
    <property type="project" value="InterPro"/>
</dbReference>
<protein>
    <submittedName>
        <fullName evidence="2">Type II DNA topoisomerase VI, subunit B</fullName>
        <ecNumber evidence="2">5.99.1.3</ecNumber>
    </submittedName>
</protein>
<evidence type="ECO:0000313" key="2">
    <source>
        <dbReference type="EMBL" id="CCC81400.1"/>
    </source>
</evidence>
<dbReference type="GO" id="GO:0003677">
    <property type="term" value="F:DNA binding"/>
    <property type="evidence" value="ECO:0007669"/>
    <property type="project" value="InterPro"/>
</dbReference>
<dbReference type="STRING" id="768679.TTX_0745"/>
<dbReference type="GO" id="GO:0003918">
    <property type="term" value="F:DNA topoisomerase type II (double strand cut, ATP-hydrolyzing) activity"/>
    <property type="evidence" value="ECO:0007669"/>
    <property type="project" value="InterPro"/>
</dbReference>
<keyword evidence="2" id="KW-0413">Isomerase</keyword>
<feature type="domain" description="DNA topoisomerase VI subunit B transducer" evidence="1">
    <location>
        <begin position="4"/>
        <end position="59"/>
    </location>
</feature>
<dbReference type="SUPFAM" id="SSF54211">
    <property type="entry name" value="Ribosomal protein S5 domain 2-like"/>
    <property type="match status" value="1"/>
</dbReference>
<dbReference type="InterPro" id="IPR014721">
    <property type="entry name" value="Ribsml_uS5_D2-typ_fold_subgr"/>
</dbReference>
<dbReference type="EMBL" id="FN869859">
    <property type="protein sequence ID" value="CCC81400.1"/>
    <property type="molecule type" value="Genomic_DNA"/>
</dbReference>
<dbReference type="Pfam" id="PF09239">
    <property type="entry name" value="Topo-VIb_trans"/>
    <property type="match status" value="1"/>
</dbReference>
<dbReference type="InterPro" id="IPR015320">
    <property type="entry name" value="TopoVI_B_transducer"/>
</dbReference>
<organism evidence="2 3">
    <name type="scientific">Thermoproteus tenax (strain ATCC 35583 / DSM 2078 / JCM 9277 / NBRC 100435 / Kra 1)</name>
    <dbReference type="NCBI Taxonomy" id="768679"/>
    <lineage>
        <taxon>Archaea</taxon>
        <taxon>Thermoproteota</taxon>
        <taxon>Thermoprotei</taxon>
        <taxon>Thermoproteales</taxon>
        <taxon>Thermoproteaceae</taxon>
        <taxon>Thermoproteus</taxon>
    </lineage>
</organism>
<proteinExistence type="predicted"/>